<dbReference type="EMBL" id="CM023481">
    <property type="protein sequence ID" value="KAH6946350.1"/>
    <property type="molecule type" value="Genomic_DNA"/>
</dbReference>
<evidence type="ECO:0000313" key="1">
    <source>
        <dbReference type="EMBL" id="KAH6946350.1"/>
    </source>
</evidence>
<gene>
    <name evidence="1" type="ORF">HPB50_012900</name>
</gene>
<sequence length="61" mass="7270">MHPEYNQPRRQARVRAAQGMLLRINTEEENVWYTDAAAYRRNDRFAISVVYQTPCTQVQKK</sequence>
<protein>
    <submittedName>
        <fullName evidence="1">Uncharacterized protein</fullName>
    </submittedName>
</protein>
<evidence type="ECO:0000313" key="2">
    <source>
        <dbReference type="Proteomes" id="UP000821845"/>
    </source>
</evidence>
<proteinExistence type="predicted"/>
<comment type="caution">
    <text evidence="1">The sequence shown here is derived from an EMBL/GenBank/DDBJ whole genome shotgun (WGS) entry which is preliminary data.</text>
</comment>
<dbReference type="Proteomes" id="UP000821845">
    <property type="component" value="Chromosome 1"/>
</dbReference>
<reference evidence="1" key="1">
    <citation type="submission" date="2020-05" db="EMBL/GenBank/DDBJ databases">
        <title>Large-scale comparative analyses of tick genomes elucidate their genetic diversity and vector capacities.</title>
        <authorList>
            <person name="Jia N."/>
            <person name="Wang J."/>
            <person name="Shi W."/>
            <person name="Du L."/>
            <person name="Sun Y."/>
            <person name="Zhan W."/>
            <person name="Jiang J."/>
            <person name="Wang Q."/>
            <person name="Zhang B."/>
            <person name="Ji P."/>
            <person name="Sakyi L.B."/>
            <person name="Cui X."/>
            <person name="Yuan T."/>
            <person name="Jiang B."/>
            <person name="Yang W."/>
            <person name="Lam T.T.-Y."/>
            <person name="Chang Q."/>
            <person name="Ding S."/>
            <person name="Wang X."/>
            <person name="Zhu J."/>
            <person name="Ruan X."/>
            <person name="Zhao L."/>
            <person name="Wei J."/>
            <person name="Que T."/>
            <person name="Du C."/>
            <person name="Cheng J."/>
            <person name="Dai P."/>
            <person name="Han X."/>
            <person name="Huang E."/>
            <person name="Gao Y."/>
            <person name="Liu J."/>
            <person name="Shao H."/>
            <person name="Ye R."/>
            <person name="Li L."/>
            <person name="Wei W."/>
            <person name="Wang X."/>
            <person name="Wang C."/>
            <person name="Yang T."/>
            <person name="Huo Q."/>
            <person name="Li W."/>
            <person name="Guo W."/>
            <person name="Chen H."/>
            <person name="Zhou L."/>
            <person name="Ni X."/>
            <person name="Tian J."/>
            <person name="Zhou Y."/>
            <person name="Sheng Y."/>
            <person name="Liu T."/>
            <person name="Pan Y."/>
            <person name="Xia L."/>
            <person name="Li J."/>
            <person name="Zhao F."/>
            <person name="Cao W."/>
        </authorList>
    </citation>
    <scope>NUCLEOTIDE SEQUENCE</scope>
    <source>
        <strain evidence="1">Hyas-2018</strain>
    </source>
</reference>
<accession>A0ACB7THR6</accession>
<keyword evidence="2" id="KW-1185">Reference proteome</keyword>
<name>A0ACB7THR6_HYAAI</name>
<organism evidence="1 2">
    <name type="scientific">Hyalomma asiaticum</name>
    <name type="common">Tick</name>
    <dbReference type="NCBI Taxonomy" id="266040"/>
    <lineage>
        <taxon>Eukaryota</taxon>
        <taxon>Metazoa</taxon>
        <taxon>Ecdysozoa</taxon>
        <taxon>Arthropoda</taxon>
        <taxon>Chelicerata</taxon>
        <taxon>Arachnida</taxon>
        <taxon>Acari</taxon>
        <taxon>Parasitiformes</taxon>
        <taxon>Ixodida</taxon>
        <taxon>Ixodoidea</taxon>
        <taxon>Ixodidae</taxon>
        <taxon>Hyalomminae</taxon>
        <taxon>Hyalomma</taxon>
    </lineage>
</organism>